<sequence length="204" mass="23365">MAPVPVHQQGRERRWIMGYTSKRRATVDAVKMDQVTGPNIFTPLRGLLKVLKRSSGLRNTVDMRDPEDPSQTYRTSYPVTALDDPHQSMPVDIKAAIREGLRENFPALADRPLARTQICWYVVCTSPIILAFKPRVLTRRKFEQTTTSDFLICPRPRFSPRHRPFPAQLEIPPSIWRGCHRIYDRHATSARTEVGSKKGDIGPY</sequence>
<dbReference type="RefSeq" id="XP_043140198.1">
    <property type="nucleotide sequence ID" value="XM_043282861.1"/>
</dbReference>
<organism evidence="1 2">
    <name type="scientific">Aspergillus chevalieri</name>
    <name type="common">Eurotium chevalieri</name>
    <dbReference type="NCBI Taxonomy" id="182096"/>
    <lineage>
        <taxon>Eukaryota</taxon>
        <taxon>Fungi</taxon>
        <taxon>Dikarya</taxon>
        <taxon>Ascomycota</taxon>
        <taxon>Pezizomycotina</taxon>
        <taxon>Eurotiomycetes</taxon>
        <taxon>Eurotiomycetidae</taxon>
        <taxon>Eurotiales</taxon>
        <taxon>Aspergillaceae</taxon>
        <taxon>Aspergillus</taxon>
        <taxon>Aspergillus subgen. Aspergillus</taxon>
    </lineage>
</organism>
<dbReference type="GeneID" id="66986034"/>
<name>A0A7R7VVR6_ASPCH</name>
<proteinExistence type="predicted"/>
<keyword evidence="2" id="KW-1185">Reference proteome</keyword>
<dbReference type="KEGG" id="ache:ACHE_70519A"/>
<accession>A0A7R7VVR6</accession>
<dbReference type="Proteomes" id="UP000637239">
    <property type="component" value="Chromosome 7"/>
</dbReference>
<gene>
    <name evidence="1" type="ORF">ACHE_70519A</name>
</gene>
<dbReference type="EMBL" id="AP024422">
    <property type="protein sequence ID" value="BCR91676.1"/>
    <property type="molecule type" value="Genomic_DNA"/>
</dbReference>
<evidence type="ECO:0000313" key="2">
    <source>
        <dbReference type="Proteomes" id="UP000637239"/>
    </source>
</evidence>
<protein>
    <submittedName>
        <fullName evidence="1">Uncharacterized protein</fullName>
    </submittedName>
</protein>
<reference evidence="1" key="1">
    <citation type="submission" date="2021-01" db="EMBL/GenBank/DDBJ databases">
        <authorList>
            <consortium name="Aspergillus chevalieri M1 genome sequencing consortium"/>
            <person name="Kazuki M."/>
            <person name="Futagami T."/>
        </authorList>
    </citation>
    <scope>NUCLEOTIDE SEQUENCE</scope>
    <source>
        <strain evidence="1">M1</strain>
    </source>
</reference>
<dbReference type="AlphaFoldDB" id="A0A7R7VVR6"/>
<dbReference type="Gene3D" id="3.30.9.10">
    <property type="entry name" value="D-Amino Acid Oxidase, subunit A, domain 2"/>
    <property type="match status" value="1"/>
</dbReference>
<reference evidence="1" key="2">
    <citation type="submission" date="2021-02" db="EMBL/GenBank/DDBJ databases">
        <title>Aspergillus chevalieri M1 genome sequence.</title>
        <authorList>
            <person name="Kadooka C."/>
            <person name="Mori K."/>
            <person name="Futagami T."/>
        </authorList>
    </citation>
    <scope>NUCLEOTIDE SEQUENCE</scope>
    <source>
        <strain evidence="1">M1</strain>
    </source>
</reference>
<evidence type="ECO:0000313" key="1">
    <source>
        <dbReference type="EMBL" id="BCR91676.1"/>
    </source>
</evidence>